<sequence>MYSGASTSASRFGARPTGANSFRLRSDENRRPNFGRPEASPGSADVDMKDASPASSASGRFQRPSPAAAAAAANRQALRDRPTTSYRSTATSRLMAPTASSLAHRSAPRASPTSSGSTPSYARPTASSTTGRFQGTRVPSAPTKPTGASRFQSATTGSTARTAAARPTYSSTGATSRFQSASRPRAGYGATRTQQRTPTPPPQQQVQQQTAPPPAPAEMMDYEDQQTQQEREQEQQQQPPKAWSLDDFEIGRELGAGKFGQVYLAREKNSRKVVALKVLVKEQLKAAGVAHQLRKEVEIHSRIRHENVLPLYATFQDSTRVYLVLKYAGGGDLYKKMRSMPGRRFPERQAMLYTAQLVRQDIPATLQFF</sequence>
<keyword evidence="3 6" id="KW-0547">Nucleotide-binding</keyword>
<organism evidence="10 11">
    <name type="scientific">Phytophthora sojae (strain P6497)</name>
    <name type="common">Soybean stem and root rot agent</name>
    <name type="synonym">Phytophthora megasperma f. sp. glycines</name>
    <dbReference type="NCBI Taxonomy" id="1094619"/>
    <lineage>
        <taxon>Eukaryota</taxon>
        <taxon>Sar</taxon>
        <taxon>Stramenopiles</taxon>
        <taxon>Oomycota</taxon>
        <taxon>Peronosporomycetes</taxon>
        <taxon>Peronosporales</taxon>
        <taxon>Peronosporaceae</taxon>
        <taxon>Phytophthora</taxon>
    </lineage>
</organism>
<evidence type="ECO:0000259" key="9">
    <source>
        <dbReference type="PROSITE" id="PS50011"/>
    </source>
</evidence>
<evidence type="ECO:0000313" key="11">
    <source>
        <dbReference type="Proteomes" id="UP000002640"/>
    </source>
</evidence>
<dbReference type="PROSITE" id="PS50011">
    <property type="entry name" value="PROTEIN_KINASE_DOM"/>
    <property type="match status" value="1"/>
</dbReference>
<reference evidence="10 11" key="1">
    <citation type="journal article" date="2006" name="Science">
        <title>Phytophthora genome sequences uncover evolutionary origins and mechanisms of pathogenesis.</title>
        <authorList>
            <person name="Tyler B.M."/>
            <person name="Tripathy S."/>
            <person name="Zhang X."/>
            <person name="Dehal P."/>
            <person name="Jiang R.H."/>
            <person name="Aerts A."/>
            <person name="Arredondo F.D."/>
            <person name="Baxter L."/>
            <person name="Bensasson D."/>
            <person name="Beynon J.L."/>
            <person name="Chapman J."/>
            <person name="Damasceno C.M."/>
            <person name="Dorrance A.E."/>
            <person name="Dou D."/>
            <person name="Dickerman A.W."/>
            <person name="Dubchak I.L."/>
            <person name="Garbelotto M."/>
            <person name="Gijzen M."/>
            <person name="Gordon S.G."/>
            <person name="Govers F."/>
            <person name="Grunwald N.J."/>
            <person name="Huang W."/>
            <person name="Ivors K.L."/>
            <person name="Jones R.W."/>
            <person name="Kamoun S."/>
            <person name="Krampis K."/>
            <person name="Lamour K.H."/>
            <person name="Lee M.K."/>
            <person name="McDonald W.H."/>
            <person name="Medina M."/>
            <person name="Meijer H.J."/>
            <person name="Nordberg E.K."/>
            <person name="Maclean D.J."/>
            <person name="Ospina-Giraldo M.D."/>
            <person name="Morris P.F."/>
            <person name="Phuntumart V."/>
            <person name="Putnam N.H."/>
            <person name="Rash S."/>
            <person name="Rose J.K."/>
            <person name="Sakihama Y."/>
            <person name="Salamov A.A."/>
            <person name="Savidor A."/>
            <person name="Scheuring C.F."/>
            <person name="Smith B.M."/>
            <person name="Sobral B.W."/>
            <person name="Terry A."/>
            <person name="Torto-Alalibo T.A."/>
            <person name="Win J."/>
            <person name="Xu Z."/>
            <person name="Zhang H."/>
            <person name="Grigoriev I.V."/>
            <person name="Rokhsar D.S."/>
            <person name="Boore J.L."/>
        </authorList>
    </citation>
    <scope>NUCLEOTIDE SEQUENCE [LARGE SCALE GENOMIC DNA]</scope>
    <source>
        <strain evidence="10 11">P6497</strain>
    </source>
</reference>
<feature type="compositionally biased region" description="Polar residues" evidence="8">
    <location>
        <begin position="173"/>
        <end position="182"/>
    </location>
</feature>
<dbReference type="GO" id="GO:0004674">
    <property type="term" value="F:protein serine/threonine kinase activity"/>
    <property type="evidence" value="ECO:0007669"/>
    <property type="project" value="UniProtKB-KW"/>
</dbReference>
<keyword evidence="2" id="KW-0808">Transferase</keyword>
<dbReference type="STRING" id="1094619.G4ZKP1"/>
<dbReference type="Gene3D" id="3.30.200.20">
    <property type="entry name" value="Phosphorylase Kinase, domain 1"/>
    <property type="match status" value="1"/>
</dbReference>
<dbReference type="PANTHER" id="PTHR24350">
    <property type="entry name" value="SERINE/THREONINE-PROTEIN KINASE IAL-RELATED"/>
    <property type="match status" value="1"/>
</dbReference>
<name>G4ZKP1_PHYSP</name>
<feature type="region of interest" description="Disordered" evidence="8">
    <location>
        <begin position="1"/>
        <end position="243"/>
    </location>
</feature>
<evidence type="ECO:0000256" key="7">
    <source>
        <dbReference type="PROSITE-ProRule" id="PRU10141"/>
    </source>
</evidence>
<feature type="binding site" evidence="6 7">
    <location>
        <position position="277"/>
    </location>
    <ligand>
        <name>ATP</name>
        <dbReference type="ChEBI" id="CHEBI:30616"/>
    </ligand>
</feature>
<feature type="compositionally biased region" description="Polar residues" evidence="8">
    <location>
        <begin position="1"/>
        <end position="10"/>
    </location>
</feature>
<evidence type="ECO:0000256" key="3">
    <source>
        <dbReference type="ARBA" id="ARBA00022741"/>
    </source>
</evidence>
<feature type="binding site" evidence="6">
    <location>
        <position position="258"/>
    </location>
    <ligand>
        <name>ATP</name>
        <dbReference type="ChEBI" id="CHEBI:30616"/>
    </ligand>
</feature>
<dbReference type="InterPro" id="IPR000719">
    <property type="entry name" value="Prot_kinase_dom"/>
</dbReference>
<dbReference type="Pfam" id="PF00069">
    <property type="entry name" value="Pkinase"/>
    <property type="match status" value="1"/>
</dbReference>
<dbReference type="SMR" id="G4ZKP1"/>
<dbReference type="KEGG" id="psoj:PHYSODRAFT_509205"/>
<keyword evidence="11" id="KW-1185">Reference proteome</keyword>
<protein>
    <recommendedName>
        <fullName evidence="9">Protein kinase domain-containing protein</fullName>
    </recommendedName>
</protein>
<evidence type="ECO:0000256" key="2">
    <source>
        <dbReference type="ARBA" id="ARBA00022679"/>
    </source>
</evidence>
<keyword evidence="4" id="KW-0418">Kinase</keyword>
<keyword evidence="5 6" id="KW-0067">ATP-binding</keyword>
<dbReference type="AlphaFoldDB" id="G4ZKP1"/>
<feature type="domain" description="Protein kinase" evidence="9">
    <location>
        <begin position="248"/>
        <end position="369"/>
    </location>
</feature>
<evidence type="ECO:0000256" key="1">
    <source>
        <dbReference type="ARBA" id="ARBA00022527"/>
    </source>
</evidence>
<dbReference type="Proteomes" id="UP000002640">
    <property type="component" value="Unassembled WGS sequence"/>
</dbReference>
<dbReference type="GO" id="GO:0005524">
    <property type="term" value="F:ATP binding"/>
    <property type="evidence" value="ECO:0007669"/>
    <property type="project" value="UniProtKB-UniRule"/>
</dbReference>
<dbReference type="InterPro" id="IPR030616">
    <property type="entry name" value="Aur-like"/>
</dbReference>
<feature type="compositionally biased region" description="Low complexity" evidence="8">
    <location>
        <begin position="153"/>
        <end position="172"/>
    </location>
</feature>
<evidence type="ECO:0000313" key="10">
    <source>
        <dbReference type="EMBL" id="EGZ16222.1"/>
    </source>
</evidence>
<dbReference type="OMA" id="YEDQQTQ"/>
<dbReference type="SUPFAM" id="SSF56112">
    <property type="entry name" value="Protein kinase-like (PK-like)"/>
    <property type="match status" value="1"/>
</dbReference>
<evidence type="ECO:0000256" key="8">
    <source>
        <dbReference type="SAM" id="MobiDB-lite"/>
    </source>
</evidence>
<evidence type="ECO:0000256" key="6">
    <source>
        <dbReference type="PIRSR" id="PIRSR630616-2"/>
    </source>
</evidence>
<feature type="compositionally biased region" description="Polar residues" evidence="8">
    <location>
        <begin position="111"/>
        <end position="133"/>
    </location>
</feature>
<gene>
    <name evidence="10" type="ORF">PHYSODRAFT_509205</name>
</gene>
<dbReference type="GeneID" id="20658963"/>
<dbReference type="FunFam" id="3.30.200.20:FF:000042">
    <property type="entry name" value="Aurora kinase A"/>
    <property type="match status" value="1"/>
</dbReference>
<accession>G4ZKP1</accession>
<evidence type="ECO:0000256" key="5">
    <source>
        <dbReference type="ARBA" id="ARBA00022840"/>
    </source>
</evidence>
<dbReference type="InParanoid" id="G4ZKP1"/>
<dbReference type="SMART" id="SM00220">
    <property type="entry name" value="S_TKc"/>
    <property type="match status" value="1"/>
</dbReference>
<dbReference type="EMBL" id="JH159155">
    <property type="protein sequence ID" value="EGZ16222.1"/>
    <property type="molecule type" value="Genomic_DNA"/>
</dbReference>
<proteinExistence type="predicted"/>
<evidence type="ECO:0000256" key="4">
    <source>
        <dbReference type="ARBA" id="ARBA00022777"/>
    </source>
</evidence>
<dbReference type="InterPro" id="IPR011009">
    <property type="entry name" value="Kinase-like_dom_sf"/>
</dbReference>
<dbReference type="RefSeq" id="XP_009529971.1">
    <property type="nucleotide sequence ID" value="XM_009531676.1"/>
</dbReference>
<keyword evidence="1" id="KW-0723">Serine/threonine-protein kinase</keyword>
<dbReference type="PROSITE" id="PS00107">
    <property type="entry name" value="PROTEIN_KINASE_ATP"/>
    <property type="match status" value="1"/>
</dbReference>
<feature type="compositionally biased region" description="Polar residues" evidence="8">
    <location>
        <begin position="83"/>
        <end position="103"/>
    </location>
</feature>
<dbReference type="InterPro" id="IPR017441">
    <property type="entry name" value="Protein_kinase_ATP_BS"/>
</dbReference>